<organism evidence="1 2">
    <name type="scientific">Fusarium oxysporum f. sp. lycopersici (strain 4287 / CBS 123668 / FGSC 9935 / NRRL 34936)</name>
    <name type="common">Fusarium vascular wilt of tomato</name>
    <dbReference type="NCBI Taxonomy" id="426428"/>
    <lineage>
        <taxon>Eukaryota</taxon>
        <taxon>Fungi</taxon>
        <taxon>Dikarya</taxon>
        <taxon>Ascomycota</taxon>
        <taxon>Pezizomycotina</taxon>
        <taxon>Sordariomycetes</taxon>
        <taxon>Hypocreomycetidae</taxon>
        <taxon>Hypocreales</taxon>
        <taxon>Nectriaceae</taxon>
        <taxon>Fusarium</taxon>
        <taxon>Fusarium oxysporum species complex</taxon>
    </lineage>
</organism>
<sequence length="154" mass="17504">MLGYSKPPGPSISWRVHFWSAKTLSGLRPTLAAFERTIRRCRLRIFVRHKDIRRLCGKKKLFNSKNFTSILGMVCFLDPKRFRAGSAISPSSMQQITDSSWKIRNLVTWNMTKTPVNTAGCQTIKTSSLHRSASTAGNYISTRAKAERLSQQLR</sequence>
<proteinExistence type="predicted"/>
<evidence type="ECO:0000313" key="2">
    <source>
        <dbReference type="Proteomes" id="UP000009097"/>
    </source>
</evidence>
<dbReference type="EMBL" id="DS231714">
    <property type="protein sequence ID" value="KNB14138.1"/>
    <property type="molecule type" value="Genomic_DNA"/>
</dbReference>
<protein>
    <submittedName>
        <fullName evidence="1">Uncharacterized protein</fullName>
    </submittedName>
</protein>
<dbReference type="RefSeq" id="XP_018252183.1">
    <property type="nucleotide sequence ID" value="XM_018401406.1"/>
</dbReference>
<accession>A0A0J9VTH2</accession>
<reference evidence="1" key="1">
    <citation type="submission" date="2007-04" db="EMBL/GenBank/DDBJ databases">
        <authorList>
            <consortium name="The Broad Institute Genome Sequencing Platform"/>
            <person name="Birren B."/>
            <person name="Lander E."/>
            <person name="Galagan J."/>
            <person name="Nusbaum C."/>
            <person name="Devon K."/>
            <person name="Ma L.-J."/>
            <person name="Jaffe D."/>
            <person name="Butler J."/>
            <person name="Alvarez P."/>
            <person name="Gnerre S."/>
            <person name="Grabherr M."/>
            <person name="Kleber M."/>
            <person name="Mauceli E."/>
            <person name="Brockman W."/>
            <person name="MacCallum I.A."/>
            <person name="Young S."/>
            <person name="LaButti K."/>
            <person name="DeCaprio D."/>
            <person name="Crawford M."/>
            <person name="Koehrsen M."/>
            <person name="Engels R."/>
            <person name="Montgomery P."/>
            <person name="Pearson M."/>
            <person name="Howarth C."/>
            <person name="Larson L."/>
            <person name="White J."/>
            <person name="O'Leary S."/>
            <person name="Kodira C."/>
            <person name="Zeng Q."/>
            <person name="Yandava C."/>
            <person name="Alvarado L."/>
            <person name="Kistler C."/>
            <person name="Shim W.-B."/>
            <person name="Kang S."/>
            <person name="Woloshuk C."/>
        </authorList>
    </citation>
    <scope>NUCLEOTIDE SEQUENCE</scope>
    <source>
        <strain evidence="1">4287</strain>
    </source>
</reference>
<dbReference type="VEuPathDB" id="FungiDB:FOXG_21058"/>
<dbReference type="Proteomes" id="UP000009097">
    <property type="component" value="Unassembled WGS sequence"/>
</dbReference>
<name>A0A0J9VTH2_FUSO4</name>
<evidence type="ECO:0000313" key="1">
    <source>
        <dbReference type="EMBL" id="KNB14138.1"/>
    </source>
</evidence>
<reference evidence="1" key="2">
    <citation type="journal article" date="2010" name="Nature">
        <title>Comparative genomics reveals mobile pathogenicity chromosomes in Fusarium.</title>
        <authorList>
            <person name="Ma L.J."/>
            <person name="van der Does H.C."/>
            <person name="Borkovich K.A."/>
            <person name="Coleman J.J."/>
            <person name="Daboussi M.J."/>
            <person name="Di Pietro A."/>
            <person name="Dufresne M."/>
            <person name="Freitag M."/>
            <person name="Grabherr M."/>
            <person name="Henrissat B."/>
            <person name="Houterman P.M."/>
            <person name="Kang S."/>
            <person name="Shim W.B."/>
            <person name="Woloshuk C."/>
            <person name="Xie X."/>
            <person name="Xu J.R."/>
            <person name="Antoniw J."/>
            <person name="Baker S.E."/>
            <person name="Bluhm B.H."/>
            <person name="Breakspear A."/>
            <person name="Brown D.W."/>
            <person name="Butchko R.A."/>
            <person name="Chapman S."/>
            <person name="Coulson R."/>
            <person name="Coutinho P.M."/>
            <person name="Danchin E.G."/>
            <person name="Diener A."/>
            <person name="Gale L.R."/>
            <person name="Gardiner D.M."/>
            <person name="Goff S."/>
            <person name="Hammond-Kosack K.E."/>
            <person name="Hilburn K."/>
            <person name="Hua-Van A."/>
            <person name="Jonkers W."/>
            <person name="Kazan K."/>
            <person name="Kodira C.D."/>
            <person name="Koehrsen M."/>
            <person name="Kumar L."/>
            <person name="Lee Y.H."/>
            <person name="Li L."/>
            <person name="Manners J.M."/>
            <person name="Miranda-Saavedra D."/>
            <person name="Mukherjee M."/>
            <person name="Park G."/>
            <person name="Park J."/>
            <person name="Park S.Y."/>
            <person name="Proctor R.H."/>
            <person name="Regev A."/>
            <person name="Ruiz-Roldan M.C."/>
            <person name="Sain D."/>
            <person name="Sakthikumar S."/>
            <person name="Sykes S."/>
            <person name="Schwartz D.C."/>
            <person name="Turgeon B.G."/>
            <person name="Wapinski I."/>
            <person name="Yoder O."/>
            <person name="Young S."/>
            <person name="Zeng Q."/>
            <person name="Zhou S."/>
            <person name="Galagan J."/>
            <person name="Cuomo C.A."/>
            <person name="Kistler H.C."/>
            <person name="Rep M."/>
        </authorList>
    </citation>
    <scope>NUCLEOTIDE SEQUENCE [LARGE SCALE GENOMIC DNA]</scope>
    <source>
        <strain evidence="1">4287</strain>
    </source>
</reference>
<dbReference type="GeneID" id="28961764"/>
<dbReference type="KEGG" id="fox:FOXG_21058"/>
<gene>
    <name evidence="1" type="ORF">FOXG_21058</name>
</gene>
<dbReference type="AlphaFoldDB" id="A0A0J9VTH2"/>